<dbReference type="Proteomes" id="UP000230233">
    <property type="component" value="Chromosome X"/>
</dbReference>
<name>A0A2G5SS08_9PELO</name>
<dbReference type="EMBL" id="PDUG01000006">
    <property type="protein sequence ID" value="PIC17840.1"/>
    <property type="molecule type" value="Genomic_DNA"/>
</dbReference>
<evidence type="ECO:0000313" key="2">
    <source>
        <dbReference type="Proteomes" id="UP000230233"/>
    </source>
</evidence>
<proteinExistence type="predicted"/>
<comment type="caution">
    <text evidence="1">The sequence shown here is derived from an EMBL/GenBank/DDBJ whole genome shotgun (WGS) entry which is preliminary data.</text>
</comment>
<evidence type="ECO:0000313" key="1">
    <source>
        <dbReference type="EMBL" id="PIC17840.1"/>
    </source>
</evidence>
<reference evidence="2" key="1">
    <citation type="submission" date="2017-10" db="EMBL/GenBank/DDBJ databases">
        <title>Rapid genome shrinkage in a self-fertile nematode reveals novel sperm competition proteins.</title>
        <authorList>
            <person name="Yin D."/>
            <person name="Schwarz E.M."/>
            <person name="Thomas C.G."/>
            <person name="Felde R.L."/>
            <person name="Korf I.F."/>
            <person name="Cutter A.D."/>
            <person name="Schartner C.M."/>
            <person name="Ralston E.J."/>
            <person name="Meyer B.J."/>
            <person name="Haag E.S."/>
        </authorList>
    </citation>
    <scope>NUCLEOTIDE SEQUENCE [LARGE SCALE GENOMIC DNA]</scope>
    <source>
        <strain evidence="2">JU1422</strain>
    </source>
</reference>
<gene>
    <name evidence="1" type="primary">Cnig_chr_X.g23939</name>
    <name evidence="1" type="ORF">B9Z55_023939</name>
</gene>
<dbReference type="AlphaFoldDB" id="A0A2G5SS08"/>
<accession>A0A2G5SS08</accession>
<organism evidence="1 2">
    <name type="scientific">Caenorhabditis nigoni</name>
    <dbReference type="NCBI Taxonomy" id="1611254"/>
    <lineage>
        <taxon>Eukaryota</taxon>
        <taxon>Metazoa</taxon>
        <taxon>Ecdysozoa</taxon>
        <taxon>Nematoda</taxon>
        <taxon>Chromadorea</taxon>
        <taxon>Rhabditida</taxon>
        <taxon>Rhabditina</taxon>
        <taxon>Rhabditomorpha</taxon>
        <taxon>Rhabditoidea</taxon>
        <taxon>Rhabditidae</taxon>
        <taxon>Peloderinae</taxon>
        <taxon>Caenorhabditis</taxon>
    </lineage>
</organism>
<protein>
    <submittedName>
        <fullName evidence="1">Uncharacterized protein</fullName>
    </submittedName>
</protein>
<keyword evidence="2" id="KW-1185">Reference proteome</keyword>
<sequence>MDNKNQPAQVSSTQEKVRVANDVKMTSEEIRKNMKLLRDEHEKETFEIFRANEAIRKMAKTGAAPSDFMNVAKVLLDGTPFAFVKEAIKLHIAAIQGGNNEEFVFGSFLDAGYVLDCDLRVVRKYVNEIRQILSDQLEGSDNQQYLALKAKGAIEDSMKVALEQLENEFRHDARADPWSRMVKVFEDHEDGNTSSYTISPLNVKMSSD</sequence>